<name>A0A392QUC6_9FABA</name>
<protein>
    <submittedName>
        <fullName evidence="1">Uncharacterized protein</fullName>
    </submittedName>
</protein>
<evidence type="ECO:0000313" key="2">
    <source>
        <dbReference type="Proteomes" id="UP000265520"/>
    </source>
</evidence>
<accession>A0A392QUC6</accession>
<reference evidence="1 2" key="1">
    <citation type="journal article" date="2018" name="Front. Plant Sci.">
        <title>Red Clover (Trifolium pratense) and Zigzag Clover (T. medium) - A Picture of Genomic Similarities and Differences.</title>
        <authorList>
            <person name="Dluhosova J."/>
            <person name="Istvanek J."/>
            <person name="Nedelnik J."/>
            <person name="Repkova J."/>
        </authorList>
    </citation>
    <scope>NUCLEOTIDE SEQUENCE [LARGE SCALE GENOMIC DNA]</scope>
    <source>
        <strain evidence="2">cv. 10/8</strain>
        <tissue evidence="1">Leaf</tissue>
    </source>
</reference>
<dbReference type="EMBL" id="LXQA010159462">
    <property type="protein sequence ID" value="MCI27472.1"/>
    <property type="molecule type" value="Genomic_DNA"/>
</dbReference>
<dbReference type="AlphaFoldDB" id="A0A392QUC6"/>
<evidence type="ECO:0000313" key="1">
    <source>
        <dbReference type="EMBL" id="MCI27472.1"/>
    </source>
</evidence>
<dbReference type="Proteomes" id="UP000265520">
    <property type="component" value="Unassembled WGS sequence"/>
</dbReference>
<feature type="non-terminal residue" evidence="1">
    <location>
        <position position="32"/>
    </location>
</feature>
<organism evidence="1 2">
    <name type="scientific">Trifolium medium</name>
    <dbReference type="NCBI Taxonomy" id="97028"/>
    <lineage>
        <taxon>Eukaryota</taxon>
        <taxon>Viridiplantae</taxon>
        <taxon>Streptophyta</taxon>
        <taxon>Embryophyta</taxon>
        <taxon>Tracheophyta</taxon>
        <taxon>Spermatophyta</taxon>
        <taxon>Magnoliopsida</taxon>
        <taxon>eudicotyledons</taxon>
        <taxon>Gunneridae</taxon>
        <taxon>Pentapetalae</taxon>
        <taxon>rosids</taxon>
        <taxon>fabids</taxon>
        <taxon>Fabales</taxon>
        <taxon>Fabaceae</taxon>
        <taxon>Papilionoideae</taxon>
        <taxon>50 kb inversion clade</taxon>
        <taxon>NPAAA clade</taxon>
        <taxon>Hologalegina</taxon>
        <taxon>IRL clade</taxon>
        <taxon>Trifolieae</taxon>
        <taxon>Trifolium</taxon>
    </lineage>
</organism>
<sequence length="32" mass="3678">MTLLQAWIHAHFPHICGRVEDARYDESQPAAN</sequence>
<keyword evidence="2" id="KW-1185">Reference proteome</keyword>
<proteinExistence type="predicted"/>
<comment type="caution">
    <text evidence="1">The sequence shown here is derived from an EMBL/GenBank/DDBJ whole genome shotgun (WGS) entry which is preliminary data.</text>
</comment>